<organism evidence="1 2">
    <name type="scientific">Thermomonospora umbrina</name>
    <dbReference type="NCBI Taxonomy" id="111806"/>
    <lineage>
        <taxon>Bacteria</taxon>
        <taxon>Bacillati</taxon>
        <taxon>Actinomycetota</taxon>
        <taxon>Actinomycetes</taxon>
        <taxon>Streptosporangiales</taxon>
        <taxon>Thermomonosporaceae</taxon>
        <taxon>Thermomonospora</taxon>
    </lineage>
</organism>
<dbReference type="Gene3D" id="3.40.50.150">
    <property type="entry name" value="Vaccinia Virus protein VP39"/>
    <property type="match status" value="1"/>
</dbReference>
<protein>
    <submittedName>
        <fullName evidence="1">S-adenosyl methyltransferase</fullName>
    </submittedName>
</protein>
<evidence type="ECO:0000313" key="1">
    <source>
        <dbReference type="EMBL" id="REE97292.1"/>
    </source>
</evidence>
<dbReference type="EMBL" id="QTTT01000001">
    <property type="protein sequence ID" value="REE97292.1"/>
    <property type="molecule type" value="Genomic_DNA"/>
</dbReference>
<dbReference type="GO" id="GO:0008168">
    <property type="term" value="F:methyltransferase activity"/>
    <property type="evidence" value="ECO:0007669"/>
    <property type="project" value="UniProtKB-KW"/>
</dbReference>
<dbReference type="AlphaFoldDB" id="A0A3D9SMY9"/>
<dbReference type="CDD" id="cd02440">
    <property type="entry name" value="AdoMet_MTases"/>
    <property type="match status" value="1"/>
</dbReference>
<dbReference type="PIRSF" id="PIRSF017393">
    <property type="entry name" value="MTase_SAV2177"/>
    <property type="match status" value="1"/>
</dbReference>
<proteinExistence type="predicted"/>
<accession>A0A3D9SMY9</accession>
<comment type="caution">
    <text evidence="1">The sequence shown here is derived from an EMBL/GenBank/DDBJ whole genome shotgun (WGS) entry which is preliminary data.</text>
</comment>
<dbReference type="GO" id="GO:0032259">
    <property type="term" value="P:methylation"/>
    <property type="evidence" value="ECO:0007669"/>
    <property type="project" value="UniProtKB-KW"/>
</dbReference>
<gene>
    <name evidence="1" type="ORF">DFJ69_2758</name>
</gene>
<evidence type="ECO:0000313" key="2">
    <source>
        <dbReference type="Proteomes" id="UP000256661"/>
    </source>
</evidence>
<dbReference type="OrthoDB" id="5175904at2"/>
<dbReference type="RefSeq" id="WP_116022805.1">
    <property type="nucleotide sequence ID" value="NZ_QTTT01000001.1"/>
</dbReference>
<dbReference type="Pfam" id="PF04672">
    <property type="entry name" value="Methyltransf_19"/>
    <property type="match status" value="1"/>
</dbReference>
<reference evidence="1 2" key="1">
    <citation type="submission" date="2018-08" db="EMBL/GenBank/DDBJ databases">
        <title>Sequencing the genomes of 1000 actinobacteria strains.</title>
        <authorList>
            <person name="Klenk H.-P."/>
        </authorList>
    </citation>
    <scope>NUCLEOTIDE SEQUENCE [LARGE SCALE GENOMIC DNA]</scope>
    <source>
        <strain evidence="1 2">DSM 43927</strain>
    </source>
</reference>
<name>A0A3D9SMY9_9ACTN</name>
<keyword evidence="1" id="KW-0489">Methyltransferase</keyword>
<dbReference type="SUPFAM" id="SSF53335">
    <property type="entry name" value="S-adenosyl-L-methionine-dependent methyltransferases"/>
    <property type="match status" value="1"/>
</dbReference>
<dbReference type="InterPro" id="IPR029063">
    <property type="entry name" value="SAM-dependent_MTases_sf"/>
</dbReference>
<keyword evidence="2" id="KW-1185">Reference proteome</keyword>
<dbReference type="InterPro" id="IPR006764">
    <property type="entry name" value="SAM_dep_MeTrfase_SAV2177_type"/>
</dbReference>
<sequence length="269" mass="29651">MTTEPAAPLVPEIDTTRPSIARAYDAVLGGKDNYEVDRAVADELFKVMPEIGDLAWYNRAVLGRGVHHLAAEAGIRQFIDLGSGLPTVENTHQVAQRYIPDARVVYVDIDPIVLAHGRALLVQNEHTTVVTADLREPDTILALPAVQEMIDFSEPVAVLLVGMLHHLHDDEDPQGIVERYMAAVPSGSHLFLTHFCRSGPDAAALEETFLRFLGTGRFRTREEIARYFDGLDLVPPGLVHLPEWRPDGLVTHPLTIGQRLMIGGIARKP</sequence>
<dbReference type="Proteomes" id="UP000256661">
    <property type="component" value="Unassembled WGS sequence"/>
</dbReference>
<keyword evidence="1" id="KW-0808">Transferase</keyword>